<keyword evidence="2" id="KW-1003">Cell membrane</keyword>
<dbReference type="eggNOG" id="COG2814">
    <property type="taxonomic scope" value="Bacteria"/>
</dbReference>
<feature type="transmembrane region" description="Helical" evidence="6">
    <location>
        <begin position="20"/>
        <end position="39"/>
    </location>
</feature>
<dbReference type="Pfam" id="PF07690">
    <property type="entry name" value="MFS_1"/>
    <property type="match status" value="1"/>
</dbReference>
<evidence type="ECO:0000256" key="3">
    <source>
        <dbReference type="ARBA" id="ARBA00022692"/>
    </source>
</evidence>
<evidence type="ECO:0000256" key="1">
    <source>
        <dbReference type="ARBA" id="ARBA00004651"/>
    </source>
</evidence>
<accession>D2PMI0</accession>
<keyword evidence="9" id="KW-1185">Reference proteome</keyword>
<feature type="transmembrane region" description="Helical" evidence="6">
    <location>
        <begin position="146"/>
        <end position="165"/>
    </location>
</feature>
<keyword evidence="3 6" id="KW-0812">Transmembrane</keyword>
<evidence type="ECO:0000313" key="9">
    <source>
        <dbReference type="Proteomes" id="UP000007967"/>
    </source>
</evidence>
<feature type="transmembrane region" description="Helical" evidence="6">
    <location>
        <begin position="309"/>
        <end position="332"/>
    </location>
</feature>
<feature type="transmembrane region" description="Helical" evidence="6">
    <location>
        <begin position="344"/>
        <end position="364"/>
    </location>
</feature>
<dbReference type="Proteomes" id="UP000007967">
    <property type="component" value="Chromosome"/>
</dbReference>
<dbReference type="Gene3D" id="1.20.1250.20">
    <property type="entry name" value="MFS general substrate transporter like domains"/>
    <property type="match status" value="1"/>
</dbReference>
<dbReference type="STRING" id="479435.Kfla_1629"/>
<dbReference type="EMBL" id="CP001736">
    <property type="protein sequence ID" value="ADB30724.1"/>
    <property type="molecule type" value="Genomic_DNA"/>
</dbReference>
<feature type="transmembrane region" description="Helical" evidence="6">
    <location>
        <begin position="177"/>
        <end position="200"/>
    </location>
</feature>
<reference evidence="8 9" key="2">
    <citation type="journal article" date="2010" name="Stand. Genomic Sci.">
        <title>Complete genome sequence of Kribbella flavida type strain (IFO 14399).</title>
        <authorList>
            <person name="Pukall R."/>
            <person name="Lapidus A."/>
            <person name="Glavina Del Rio T."/>
            <person name="Copeland A."/>
            <person name="Tice H."/>
            <person name="Cheng J.-F."/>
            <person name="Lucas S."/>
            <person name="Chen F."/>
            <person name="Nolan M."/>
            <person name="LaButti K."/>
            <person name="Pati A."/>
            <person name="Ivanova N."/>
            <person name="Mavrommatis K."/>
            <person name="Mikhailova N."/>
            <person name="Pitluck S."/>
            <person name="Bruce D."/>
            <person name="Goodwin L."/>
            <person name="Land M."/>
            <person name="Hauser L."/>
            <person name="Chang Y.-J."/>
            <person name="Jeffries C.D."/>
            <person name="Chen A."/>
            <person name="Palaniappan K."/>
            <person name="Chain P."/>
            <person name="Rohde M."/>
            <person name="Goeker M."/>
            <person name="Bristow J."/>
            <person name="Eisen J.A."/>
            <person name="Markowitz V."/>
            <person name="Hugenholtz P."/>
            <person name="Kyrpides N.C."/>
            <person name="Klenk H.-P."/>
            <person name="Brettin T."/>
        </authorList>
    </citation>
    <scope>NUCLEOTIDE SEQUENCE [LARGE SCALE GENOMIC DNA]</scope>
    <source>
        <strain evidence="9">DSM 17836 / JCM 10339 / NBRC 14399</strain>
    </source>
</reference>
<evidence type="ECO:0000256" key="6">
    <source>
        <dbReference type="SAM" id="Phobius"/>
    </source>
</evidence>
<dbReference type="AlphaFoldDB" id="D2PMI0"/>
<dbReference type="RefSeq" id="WP_012919280.1">
    <property type="nucleotide sequence ID" value="NC_013729.1"/>
</dbReference>
<feature type="transmembrane region" description="Helical" evidence="6">
    <location>
        <begin position="285"/>
        <end position="303"/>
    </location>
</feature>
<organism evidence="8 9">
    <name type="scientific">Kribbella flavida (strain DSM 17836 / JCM 10339 / NBRC 14399)</name>
    <dbReference type="NCBI Taxonomy" id="479435"/>
    <lineage>
        <taxon>Bacteria</taxon>
        <taxon>Bacillati</taxon>
        <taxon>Actinomycetota</taxon>
        <taxon>Actinomycetes</taxon>
        <taxon>Propionibacteriales</taxon>
        <taxon>Kribbellaceae</taxon>
        <taxon>Kribbella</taxon>
    </lineage>
</organism>
<evidence type="ECO:0000256" key="5">
    <source>
        <dbReference type="ARBA" id="ARBA00023136"/>
    </source>
</evidence>
<evidence type="ECO:0000256" key="4">
    <source>
        <dbReference type="ARBA" id="ARBA00022989"/>
    </source>
</evidence>
<dbReference type="InterPro" id="IPR020846">
    <property type="entry name" value="MFS_dom"/>
</dbReference>
<protein>
    <submittedName>
        <fullName evidence="8">Major facilitator superfamily MFS_1</fullName>
    </submittedName>
</protein>
<feature type="transmembrane region" description="Helical" evidence="6">
    <location>
        <begin position="113"/>
        <end position="134"/>
    </location>
</feature>
<dbReference type="InterPro" id="IPR050189">
    <property type="entry name" value="MFS_Efflux_Transporters"/>
</dbReference>
<dbReference type="PANTHER" id="PTHR43124">
    <property type="entry name" value="PURINE EFFLUX PUMP PBUE"/>
    <property type="match status" value="1"/>
</dbReference>
<name>D2PMI0_KRIFD</name>
<feature type="transmembrane region" description="Helical" evidence="6">
    <location>
        <begin position="370"/>
        <end position="388"/>
    </location>
</feature>
<proteinExistence type="predicted"/>
<keyword evidence="4 6" id="KW-1133">Transmembrane helix</keyword>
<feature type="transmembrane region" description="Helical" evidence="6">
    <location>
        <begin position="221"/>
        <end position="240"/>
    </location>
</feature>
<evidence type="ECO:0000259" key="7">
    <source>
        <dbReference type="PROSITE" id="PS50850"/>
    </source>
</evidence>
<dbReference type="GO" id="GO:0022857">
    <property type="term" value="F:transmembrane transporter activity"/>
    <property type="evidence" value="ECO:0007669"/>
    <property type="project" value="InterPro"/>
</dbReference>
<dbReference type="KEGG" id="kfl:Kfla_1629"/>
<evidence type="ECO:0000256" key="2">
    <source>
        <dbReference type="ARBA" id="ARBA00022475"/>
    </source>
</evidence>
<dbReference type="CDD" id="cd17324">
    <property type="entry name" value="MFS_NepI_like"/>
    <property type="match status" value="1"/>
</dbReference>
<dbReference type="OrthoDB" id="9814237at2"/>
<dbReference type="InterPro" id="IPR036259">
    <property type="entry name" value="MFS_trans_sf"/>
</dbReference>
<dbReference type="SUPFAM" id="SSF103473">
    <property type="entry name" value="MFS general substrate transporter"/>
    <property type="match status" value="1"/>
</dbReference>
<feature type="domain" description="Major facilitator superfamily (MFS) profile" evidence="7">
    <location>
        <begin position="21"/>
        <end position="393"/>
    </location>
</feature>
<dbReference type="PANTHER" id="PTHR43124:SF3">
    <property type="entry name" value="CHLORAMPHENICOL EFFLUX PUMP RV0191"/>
    <property type="match status" value="1"/>
</dbReference>
<comment type="subcellular location">
    <subcellularLocation>
        <location evidence="1">Cell membrane</location>
        <topology evidence="1">Multi-pass membrane protein</topology>
    </subcellularLocation>
</comment>
<dbReference type="PROSITE" id="PS50850">
    <property type="entry name" value="MFS"/>
    <property type="match status" value="1"/>
</dbReference>
<dbReference type="HOGENOM" id="CLU_001265_61_1_11"/>
<keyword evidence="5 6" id="KW-0472">Membrane</keyword>
<reference evidence="9" key="1">
    <citation type="submission" date="2009-09" db="EMBL/GenBank/DDBJ databases">
        <title>The complete genome of Kribbella flavida DSM 17836.</title>
        <authorList>
            <consortium name="US DOE Joint Genome Institute (JGI-PGF)"/>
            <person name="Lucas S."/>
            <person name="Copeland A."/>
            <person name="Lapidus A."/>
            <person name="Glavina del Rio T."/>
            <person name="Dalin E."/>
            <person name="Tice H."/>
            <person name="Bruce D."/>
            <person name="Goodwin L."/>
            <person name="Pitluck S."/>
            <person name="Kyrpides N."/>
            <person name="Mavromatis K."/>
            <person name="Ivanova N."/>
            <person name="Saunders E."/>
            <person name="Brettin T."/>
            <person name="Detter J.C."/>
            <person name="Han C."/>
            <person name="Larimer F."/>
            <person name="Land M."/>
            <person name="Hauser L."/>
            <person name="Markowitz V."/>
            <person name="Cheng J.-F."/>
            <person name="Hugenholtz P."/>
            <person name="Woyke T."/>
            <person name="Wu D."/>
            <person name="Pukall R."/>
            <person name="Klenk H.-P."/>
            <person name="Eisen J.A."/>
        </authorList>
    </citation>
    <scope>NUCLEOTIDE SEQUENCE [LARGE SCALE GENOMIC DNA]</scope>
    <source>
        <strain evidence="9">DSM 17836 / JCM 10339 / NBRC 14399</strain>
    </source>
</reference>
<feature type="transmembrane region" description="Helical" evidence="6">
    <location>
        <begin position="59"/>
        <end position="80"/>
    </location>
</feature>
<sequence>MSQTARPSTSPIEKTSGLGWLAVGAVTAGIFTIVTAELLPVGLLGPIGTDFHVTPGRTGLLMTVPGLVAAVAAPVVTVLTARLDRRVMLCVLIAVLAVANFLAAMATEFWVQLVARVLVGLVIGGFWSIGAGLAARLVPPRSVVRATGVIFSAVPLGSVVGVPAGTLLGESAGWRTAFAVLGLVTVGVLGMLFLVVPPLPAELPTRLRLLVEVLKLRRTRLGLAATSLIVIAHFGTYTYVTTFLREVTGIPAAYGGPLLLVYGVAGFAGNVLAGLGIARNLRGTFVTAASLLAVATALLPLVGRAAVPAVALLVVWGLAYGAIPACSMSWFAEAAPQSREATTVLFTSSFQATLSAGALLGGLVVDHLSVSAVMVCGSVLAATTVLPLTRRTGAARLQEDRP</sequence>
<gene>
    <name evidence="8" type="ordered locus">Kfla_1629</name>
</gene>
<dbReference type="InterPro" id="IPR011701">
    <property type="entry name" value="MFS"/>
</dbReference>
<dbReference type="GO" id="GO:0005886">
    <property type="term" value="C:plasma membrane"/>
    <property type="evidence" value="ECO:0007669"/>
    <property type="project" value="UniProtKB-SubCell"/>
</dbReference>
<feature type="transmembrane region" description="Helical" evidence="6">
    <location>
        <begin position="87"/>
        <end position="107"/>
    </location>
</feature>
<evidence type="ECO:0000313" key="8">
    <source>
        <dbReference type="EMBL" id="ADB30724.1"/>
    </source>
</evidence>
<feature type="transmembrane region" description="Helical" evidence="6">
    <location>
        <begin position="252"/>
        <end position="273"/>
    </location>
</feature>